<gene>
    <name evidence="2" type="ORF">VMF7928_00963</name>
</gene>
<proteinExistence type="predicted"/>
<keyword evidence="1" id="KW-0812">Transmembrane</keyword>
<evidence type="ECO:0000313" key="2">
    <source>
        <dbReference type="EMBL" id="CAH0537149.1"/>
    </source>
</evidence>
<dbReference type="Proteomes" id="UP000838748">
    <property type="component" value="Unassembled WGS sequence"/>
</dbReference>
<keyword evidence="1" id="KW-0472">Membrane</keyword>
<name>A0ABN8E133_9VIBR</name>
<protein>
    <submittedName>
        <fullName evidence="2">Uncharacterized protein</fullName>
    </submittedName>
</protein>
<sequence length="122" mass="14095">MEYVISILTIIYIHILLVIWVSYVNGKNSKKVALPETDIVFDSGVCRVSKNGETIASYRLNSRNYKIFKHLHEEENIVSFKELSDIARIDEDVVYSSLKNLRLSDDFLKISRKGKWAQLTIS</sequence>
<evidence type="ECO:0000256" key="1">
    <source>
        <dbReference type="SAM" id="Phobius"/>
    </source>
</evidence>
<comment type="caution">
    <text evidence="2">The sequence shown here is derived from an EMBL/GenBank/DDBJ whole genome shotgun (WGS) entry which is preliminary data.</text>
</comment>
<feature type="transmembrane region" description="Helical" evidence="1">
    <location>
        <begin position="6"/>
        <end position="24"/>
    </location>
</feature>
<keyword evidence="3" id="KW-1185">Reference proteome</keyword>
<accession>A0ABN8E133</accession>
<dbReference type="EMBL" id="CAKLDM010000001">
    <property type="protein sequence ID" value="CAH0537149.1"/>
    <property type="molecule type" value="Genomic_DNA"/>
</dbReference>
<evidence type="ECO:0000313" key="3">
    <source>
        <dbReference type="Proteomes" id="UP000838748"/>
    </source>
</evidence>
<organism evidence="2 3">
    <name type="scientific">Vibrio marisflavi CECT 7928</name>
    <dbReference type="NCBI Taxonomy" id="634439"/>
    <lineage>
        <taxon>Bacteria</taxon>
        <taxon>Pseudomonadati</taxon>
        <taxon>Pseudomonadota</taxon>
        <taxon>Gammaproteobacteria</taxon>
        <taxon>Vibrionales</taxon>
        <taxon>Vibrionaceae</taxon>
        <taxon>Vibrio</taxon>
    </lineage>
</organism>
<keyword evidence="1" id="KW-1133">Transmembrane helix</keyword>
<reference evidence="2" key="1">
    <citation type="submission" date="2021-11" db="EMBL/GenBank/DDBJ databases">
        <authorList>
            <person name="Rodrigo-Torres L."/>
            <person name="Arahal R. D."/>
            <person name="Lucena T."/>
        </authorList>
    </citation>
    <scope>NUCLEOTIDE SEQUENCE</scope>
    <source>
        <strain evidence="2">CECT 7928</strain>
    </source>
</reference>